<comment type="caution">
    <text evidence="2">The sequence shown here is derived from an EMBL/GenBank/DDBJ whole genome shotgun (WGS) entry which is preliminary data.</text>
</comment>
<protein>
    <submittedName>
        <fullName evidence="2">Uncharacterized protein</fullName>
    </submittedName>
</protein>
<gene>
    <name evidence="2" type="ORF">IEO21_04214</name>
</gene>
<dbReference type="InterPro" id="IPR045469">
    <property type="entry name" value="Nis1"/>
</dbReference>
<organism evidence="2 3">
    <name type="scientific">Rhodonia placenta</name>
    <dbReference type="NCBI Taxonomy" id="104341"/>
    <lineage>
        <taxon>Eukaryota</taxon>
        <taxon>Fungi</taxon>
        <taxon>Dikarya</taxon>
        <taxon>Basidiomycota</taxon>
        <taxon>Agaricomycotina</taxon>
        <taxon>Agaricomycetes</taxon>
        <taxon>Polyporales</taxon>
        <taxon>Adustoporiaceae</taxon>
        <taxon>Rhodonia</taxon>
    </lineage>
</organism>
<proteinExistence type="predicted"/>
<evidence type="ECO:0000313" key="2">
    <source>
        <dbReference type="EMBL" id="KAF9816039.1"/>
    </source>
</evidence>
<sequence length="153" mass="15604">MFASFKSLLVLGALAASALAQNIAIGAPVALDPIPAGTNLTVQVNRPDSLTGSTEVGIAIALKSCAGYTNGCADIDITQALGDVLYVGGYDPEFRAGGWYPYQNFTVQVPAGFSTGQAILSVTQLSLVGAGPFPYTQTVNSTVSIVNATTSAQ</sequence>
<name>A0A8H7P479_9APHY</name>
<reference evidence="2" key="2">
    <citation type="journal article" name="Front. Microbiol.">
        <title>Degradative Capacity of Two Strains of Rhodonia placenta: From Phenotype to Genotype.</title>
        <authorList>
            <person name="Kolle M."/>
            <person name="Horta M.A.C."/>
            <person name="Nowrousian M."/>
            <person name="Ohm R.A."/>
            <person name="Benz J.P."/>
            <person name="Pilgard A."/>
        </authorList>
    </citation>
    <scope>NUCLEOTIDE SEQUENCE</scope>
    <source>
        <strain evidence="2">FPRL280</strain>
    </source>
</reference>
<feature type="signal peptide" evidence="1">
    <location>
        <begin position="1"/>
        <end position="20"/>
    </location>
</feature>
<dbReference type="AlphaFoldDB" id="A0A8H7P479"/>
<dbReference type="Pfam" id="PF19271">
    <property type="entry name" value="Nis1"/>
    <property type="match status" value="1"/>
</dbReference>
<dbReference type="EMBL" id="JADOXO010000060">
    <property type="protein sequence ID" value="KAF9816039.1"/>
    <property type="molecule type" value="Genomic_DNA"/>
</dbReference>
<feature type="chain" id="PRO_5034817982" evidence="1">
    <location>
        <begin position="21"/>
        <end position="153"/>
    </location>
</feature>
<keyword evidence="1" id="KW-0732">Signal</keyword>
<accession>A0A8H7P479</accession>
<dbReference type="Proteomes" id="UP000639403">
    <property type="component" value="Unassembled WGS sequence"/>
</dbReference>
<evidence type="ECO:0000313" key="3">
    <source>
        <dbReference type="Proteomes" id="UP000639403"/>
    </source>
</evidence>
<evidence type="ECO:0000256" key="1">
    <source>
        <dbReference type="SAM" id="SignalP"/>
    </source>
</evidence>
<reference evidence="2" key="1">
    <citation type="submission" date="2020-11" db="EMBL/GenBank/DDBJ databases">
        <authorList>
            <person name="Koelle M."/>
            <person name="Horta M.A.C."/>
            <person name="Nowrousian M."/>
            <person name="Ohm R.A."/>
            <person name="Benz P."/>
            <person name="Pilgard A."/>
        </authorList>
    </citation>
    <scope>NUCLEOTIDE SEQUENCE</scope>
    <source>
        <strain evidence="2">FPRL280</strain>
    </source>
</reference>